<dbReference type="SMART" id="SM00248">
    <property type="entry name" value="ANK"/>
    <property type="match status" value="15"/>
</dbReference>
<name>A0A2K9V9K0_9VIRU</name>
<evidence type="ECO:0000313" key="1">
    <source>
        <dbReference type="EMBL" id="AUV58892.1"/>
    </source>
</evidence>
<dbReference type="Gene3D" id="1.25.40.20">
    <property type="entry name" value="Ankyrin repeat-containing domain"/>
    <property type="match status" value="5"/>
</dbReference>
<dbReference type="PROSITE" id="PS50088">
    <property type="entry name" value="ANK_REPEAT"/>
    <property type="match status" value="4"/>
</dbReference>
<organism evidence="1">
    <name type="scientific">Bandra megavirus</name>
    <dbReference type="NCBI Taxonomy" id="2071566"/>
    <lineage>
        <taxon>Viruses</taxon>
        <taxon>Varidnaviria</taxon>
        <taxon>Bamfordvirae</taxon>
        <taxon>Nucleocytoviricota</taxon>
        <taxon>Megaviricetes</taxon>
        <taxon>Imitervirales</taxon>
        <taxon>Mimiviridae</taxon>
        <taxon>Megamimivirinae</taxon>
        <taxon>Megavirus</taxon>
    </lineage>
</organism>
<proteinExistence type="predicted"/>
<accession>A0A2K9V9K0</accession>
<dbReference type="PANTHER" id="PTHR24118:SF99">
    <property type="entry name" value="POTE ANKYRIN DOMAIN FAMILY MEMBER 3C-RELATED"/>
    <property type="match status" value="1"/>
</dbReference>
<dbReference type="Pfam" id="PF12796">
    <property type="entry name" value="Ank_2"/>
    <property type="match status" value="4"/>
</dbReference>
<dbReference type="InterPro" id="IPR002110">
    <property type="entry name" value="Ankyrin_rpt"/>
</dbReference>
<dbReference type="SUPFAM" id="SSF48403">
    <property type="entry name" value="Ankyrin repeat"/>
    <property type="match status" value="4"/>
</dbReference>
<dbReference type="PROSITE" id="PS50297">
    <property type="entry name" value="ANK_REP_REGION"/>
    <property type="match status" value="2"/>
</dbReference>
<dbReference type="PANTHER" id="PTHR24118">
    <property type="entry name" value="POTE ANKYRIN DOMAIN"/>
    <property type="match status" value="1"/>
</dbReference>
<protein>
    <submittedName>
        <fullName evidence="1">Ankyrin repeat protein</fullName>
    </submittedName>
</protein>
<dbReference type="InterPro" id="IPR036770">
    <property type="entry name" value="Ankyrin_rpt-contain_sf"/>
</dbReference>
<sequence>MEADTFNNNMEYECCPGIKCGGFTELMYLVTHCQKIDNYEEKIINWLYHNESKINATNELGWTALMLACCNSNTKIVKLLLDCFANPNIQNNNLDTALILACKYIDTYHNIEIIELLANYNIDENSYMFLVQKAFKTYDKYLLQQISFPKTDLNKKNINGDTALITIIEYADNENATIGVKLLLENGADINDVDKNLESALHIAVQKYNGDYTLIKILLENGINVNLQNKDGMTSLVQYLYTEKKSFEYDPQLVKLLLKFGTNPNIYGKYHNLIANPLFIFCGKRFDDLKMINLLLDKGVDINSQGINKSLLSRVINYYVQCHIYKWEIDNVHQMIILLLERGADPNIIDNDGSFPLLILIKKFHRFDFRDMITKLIKYGADINLSNNKKETVLSYLIRKKRDIDLVEFLLKFKPSMNHQNYLSNTYLMSAIMLRNQELIKLLIEHGNDVNYINNSMENCLYMAIKYQYDISIIKLLIEYGANINFSSDEMSILARALQIKSVNGPEIVGLLLKNGADPNYFYKGKTVLIDIFFFAKNNSNKNNIDNIQNLFKFGADPNILDIKNNNALIFAIKNRFSLEVINLLIDKGINIHIINNEKKTALMYAVEHIRFDYEYCHQLVNLLLDHDINANITNLNGQTALITALDFINKSDIMMEPSYLFGTDGIITRLMERTNYSIVDNHGKTILSYLRKDITLNFIKLFEKVCVRKSIISNIQQSILDTHLTIVMRPSSIRTRLLTMHWYYNHGHTFQQIVDLDKFLLDYFGIYDEESLEKKLQENIKNI</sequence>
<dbReference type="EMBL" id="MG779386">
    <property type="protein sequence ID" value="AUV58892.1"/>
    <property type="molecule type" value="Genomic_DNA"/>
</dbReference>
<reference evidence="1" key="1">
    <citation type="submission" date="2018-01" db="EMBL/GenBank/DDBJ databases">
        <title>Draft genome sequence of Bandra megavirus.</title>
        <authorList>
            <person name="Chatterjee A."/>
            <person name="Yadav R."/>
            <person name="Kondabagil K."/>
        </authorList>
    </citation>
    <scope>NUCLEOTIDE SEQUENCE</scope>
    <source>
        <strain evidence="1">KK-1</strain>
    </source>
</reference>